<proteinExistence type="predicted"/>
<reference evidence="2" key="1">
    <citation type="submission" date="2021-01" db="EMBL/GenBank/DDBJ databases">
        <authorList>
            <person name="Corre E."/>
            <person name="Pelletier E."/>
            <person name="Niang G."/>
            <person name="Scheremetjew M."/>
            <person name="Finn R."/>
            <person name="Kale V."/>
            <person name="Holt S."/>
            <person name="Cochrane G."/>
            <person name="Meng A."/>
            <person name="Brown T."/>
            <person name="Cohen L."/>
        </authorList>
    </citation>
    <scope>NUCLEOTIDE SEQUENCE</scope>
    <source>
        <strain evidence="2">CCAP979/52</strain>
    </source>
</reference>
<protein>
    <submittedName>
        <fullName evidence="2">Uncharacterized protein</fullName>
    </submittedName>
</protein>
<feature type="region of interest" description="Disordered" evidence="1">
    <location>
        <begin position="72"/>
        <end position="111"/>
    </location>
</feature>
<organism evidence="2">
    <name type="scientific">Cryptomonas curvata</name>
    <dbReference type="NCBI Taxonomy" id="233186"/>
    <lineage>
        <taxon>Eukaryota</taxon>
        <taxon>Cryptophyceae</taxon>
        <taxon>Cryptomonadales</taxon>
        <taxon>Cryptomonadaceae</taxon>
        <taxon>Cryptomonas</taxon>
    </lineage>
</organism>
<dbReference type="EMBL" id="HBEZ01028464">
    <property type="protein sequence ID" value="CAD8638056.1"/>
    <property type="molecule type" value="Transcribed_RNA"/>
</dbReference>
<dbReference type="AlphaFoldDB" id="A0A7S0MGA7"/>
<name>A0A7S0MGA7_9CRYP</name>
<feature type="compositionally biased region" description="Polar residues" evidence="1">
    <location>
        <begin position="72"/>
        <end position="86"/>
    </location>
</feature>
<feature type="region of interest" description="Disordered" evidence="1">
    <location>
        <begin position="123"/>
        <end position="150"/>
    </location>
</feature>
<gene>
    <name evidence="2" type="ORF">CCUR1050_LOCUS15740</name>
</gene>
<feature type="compositionally biased region" description="Low complexity" evidence="1">
    <location>
        <begin position="134"/>
        <end position="150"/>
    </location>
</feature>
<accession>A0A7S0MGA7</accession>
<evidence type="ECO:0000256" key="1">
    <source>
        <dbReference type="SAM" id="MobiDB-lite"/>
    </source>
</evidence>
<sequence length="150" mass="16374">MSSGLESAAAVPERPWYEALFGSWCSMCRRDELPWDKTEGRFPTIDTVSARRQEESATNVFSLDTSQFASSKSLHVSAAQPASSGRRSPAMILPSNLPDPSKAQDPLSKRKAIVARSEAIIEAIRNSQPNSRISQPTSRTSGPPSSRLQK</sequence>
<evidence type="ECO:0000313" key="2">
    <source>
        <dbReference type="EMBL" id="CAD8638056.1"/>
    </source>
</evidence>